<evidence type="ECO:0000256" key="4">
    <source>
        <dbReference type="ARBA" id="ARBA00022692"/>
    </source>
</evidence>
<keyword evidence="8 9" id="KW-0472">Membrane</keyword>
<dbReference type="Pfam" id="PF01794">
    <property type="entry name" value="Ferric_reduct"/>
    <property type="match status" value="1"/>
</dbReference>
<accession>A0A1J9S1A4</accession>
<comment type="similarity">
    <text evidence="2">Belongs to the ferric reductase (FRE) family.</text>
</comment>
<evidence type="ECO:0000256" key="7">
    <source>
        <dbReference type="ARBA" id="ARBA00023065"/>
    </source>
</evidence>
<dbReference type="GO" id="GO:0006826">
    <property type="term" value="P:iron ion transport"/>
    <property type="evidence" value="ECO:0007669"/>
    <property type="project" value="TreeGrafter"/>
</dbReference>
<dbReference type="InterPro" id="IPR039261">
    <property type="entry name" value="FNR_nucleotide-bd"/>
</dbReference>
<dbReference type="Pfam" id="PF08030">
    <property type="entry name" value="NAD_binding_6"/>
    <property type="match status" value="1"/>
</dbReference>
<evidence type="ECO:0000256" key="5">
    <source>
        <dbReference type="ARBA" id="ARBA00022989"/>
    </source>
</evidence>
<feature type="transmembrane region" description="Helical" evidence="9">
    <location>
        <begin position="277"/>
        <end position="295"/>
    </location>
</feature>
<dbReference type="RefSeq" id="XP_020130064.1">
    <property type="nucleotide sequence ID" value="XM_020273622.1"/>
</dbReference>
<dbReference type="STRING" id="236234.A0A1J9S1A4"/>
<dbReference type="PANTHER" id="PTHR32361:SF23">
    <property type="entry name" value="FERRIC-CHELATE REDUCTASE"/>
    <property type="match status" value="1"/>
</dbReference>
<evidence type="ECO:0000256" key="10">
    <source>
        <dbReference type="SAM" id="SignalP"/>
    </source>
</evidence>
<evidence type="ECO:0000256" key="9">
    <source>
        <dbReference type="SAM" id="Phobius"/>
    </source>
</evidence>
<keyword evidence="4 9" id="KW-0812">Transmembrane</keyword>
<feature type="transmembrane region" description="Helical" evidence="9">
    <location>
        <begin position="130"/>
        <end position="155"/>
    </location>
</feature>
<evidence type="ECO:0000259" key="11">
    <source>
        <dbReference type="PROSITE" id="PS51384"/>
    </source>
</evidence>
<protein>
    <submittedName>
        <fullName evidence="12">Ferric-chelate reductase</fullName>
    </submittedName>
</protein>
<keyword evidence="6" id="KW-0560">Oxidoreductase</keyword>
<evidence type="ECO:0000313" key="12">
    <source>
        <dbReference type="EMBL" id="OJD33804.1"/>
    </source>
</evidence>
<feature type="domain" description="FAD-binding FR-type" evidence="11">
    <location>
        <begin position="327"/>
        <end position="509"/>
    </location>
</feature>
<dbReference type="EMBL" id="MNUE01000027">
    <property type="protein sequence ID" value="OJD33804.1"/>
    <property type="molecule type" value="Genomic_DNA"/>
</dbReference>
<keyword evidence="3" id="KW-0813">Transport</keyword>
<feature type="signal peptide" evidence="10">
    <location>
        <begin position="1"/>
        <end position="17"/>
    </location>
</feature>
<keyword evidence="5 9" id="KW-1133">Transmembrane helix</keyword>
<dbReference type="CDD" id="cd06186">
    <property type="entry name" value="NOX_Duox_like_FAD_NADP"/>
    <property type="match status" value="1"/>
</dbReference>
<evidence type="ECO:0000256" key="2">
    <source>
        <dbReference type="ARBA" id="ARBA00006278"/>
    </source>
</evidence>
<dbReference type="GO" id="GO:0000293">
    <property type="term" value="F:ferric-chelate reductase activity"/>
    <property type="evidence" value="ECO:0007669"/>
    <property type="project" value="UniProtKB-ARBA"/>
</dbReference>
<dbReference type="PANTHER" id="PTHR32361">
    <property type="entry name" value="FERRIC/CUPRIC REDUCTASE TRANSMEMBRANE COMPONENT"/>
    <property type="match status" value="1"/>
</dbReference>
<sequence length="713" mass="77994">MTSFLLLLAAVVLPCAAMDMDMGGGGTPWLDTPVMLHSSREDSCEMTAEQCAYRSGFWRYWYKADYRFARTTVYFILAVIGLFTIGNIVSRVTPQSVRRKGFWRQTQASLRYVGYRAYRVRVFDWYSPSLAYLLVGLAGAVFFFAMTLGPQPYYWPNTKDGSVSYGSSPPIATRTGWMAVGLLPFVVVLAAKANWVTALTGVSHEKLQVFHRWTSYAMFVLALVHTFPFIIYHIWYGDMVKKWKTDMVYWTGVVALIFQTYLTVMSFGPIRNRFYEFFKATHFTAALAFIIFFFFHCDFRLTSWDYFIATATLYLSSLAFARLRAALARGSAHRARLAPLPNAHLAISVRLRPADVARQAVPVDFVWRPGQHVFLRFFSSFSPSSSMSSGLGWWSWLSWSGHPFTICSLPPLSASYGDETMSSSSPPTTRVEVGKTGEKMTMTTTATTATTAMVVPDDFNGDPVLRFVVKPQAAGGVTARLYEMALEGAGGAAEVGVMLDGPYGGVRPGRAAGGGGGAPGSDDRVARSRLAGFDRVLVVVGGSGAGFSMPVVEEALRVSTSSSRTGKGGDDVRKREVSVVLATRDGRTRAWYSAEMRALLERYGVCAGGDGHIAVKVAVHVTGEAEADEEAGVETAAEEKRDDGVVAWRRGRPQLRTVVEEYAAEAKGLAVAVAVCGPAGMLYDVRNAVAEVQKGVLSGKGASEVYLHTEHFS</sequence>
<feature type="transmembrane region" description="Helical" evidence="9">
    <location>
        <begin position="247"/>
        <end position="265"/>
    </location>
</feature>
<dbReference type="InterPro" id="IPR051410">
    <property type="entry name" value="Ferric/Cupric_Reductase"/>
</dbReference>
<organism evidence="12 13">
    <name type="scientific">Diplodia corticola</name>
    <dbReference type="NCBI Taxonomy" id="236234"/>
    <lineage>
        <taxon>Eukaryota</taxon>
        <taxon>Fungi</taxon>
        <taxon>Dikarya</taxon>
        <taxon>Ascomycota</taxon>
        <taxon>Pezizomycotina</taxon>
        <taxon>Dothideomycetes</taxon>
        <taxon>Dothideomycetes incertae sedis</taxon>
        <taxon>Botryosphaeriales</taxon>
        <taxon>Botryosphaeriaceae</taxon>
        <taxon>Diplodia</taxon>
    </lineage>
</organism>
<dbReference type="InterPro" id="IPR017927">
    <property type="entry name" value="FAD-bd_FR_type"/>
</dbReference>
<keyword evidence="7" id="KW-0406">Ion transport</keyword>
<evidence type="ECO:0000256" key="6">
    <source>
        <dbReference type="ARBA" id="ARBA00023002"/>
    </source>
</evidence>
<dbReference type="GO" id="GO:0005886">
    <property type="term" value="C:plasma membrane"/>
    <property type="evidence" value="ECO:0007669"/>
    <property type="project" value="TreeGrafter"/>
</dbReference>
<feature type="transmembrane region" description="Helical" evidence="9">
    <location>
        <begin position="307"/>
        <end position="327"/>
    </location>
</feature>
<dbReference type="PROSITE" id="PS51384">
    <property type="entry name" value="FAD_FR"/>
    <property type="match status" value="1"/>
</dbReference>
<proteinExistence type="inferred from homology"/>
<keyword evidence="10" id="KW-0732">Signal</keyword>
<keyword evidence="13" id="KW-1185">Reference proteome</keyword>
<reference evidence="12 13" key="1">
    <citation type="submission" date="2016-10" db="EMBL/GenBank/DDBJ databases">
        <title>Proteomics and genomics reveal pathogen-plant mechanisms compatible with a hemibiotrophic lifestyle of Diplodia corticola.</title>
        <authorList>
            <person name="Fernandes I."/>
            <person name="De Jonge R."/>
            <person name="Van De Peer Y."/>
            <person name="Devreese B."/>
            <person name="Alves A."/>
            <person name="Esteves A.C."/>
        </authorList>
    </citation>
    <scope>NUCLEOTIDE SEQUENCE [LARGE SCALE GENOMIC DNA]</scope>
    <source>
        <strain evidence="12 13">CBS 112549</strain>
    </source>
</reference>
<evidence type="ECO:0000256" key="3">
    <source>
        <dbReference type="ARBA" id="ARBA00022448"/>
    </source>
</evidence>
<evidence type="ECO:0000313" key="13">
    <source>
        <dbReference type="Proteomes" id="UP000183809"/>
    </source>
</evidence>
<dbReference type="GO" id="GO:0015677">
    <property type="term" value="P:copper ion import"/>
    <property type="evidence" value="ECO:0007669"/>
    <property type="project" value="TreeGrafter"/>
</dbReference>
<feature type="transmembrane region" description="Helical" evidence="9">
    <location>
        <begin position="216"/>
        <end position="235"/>
    </location>
</feature>
<evidence type="ECO:0000256" key="8">
    <source>
        <dbReference type="ARBA" id="ARBA00023136"/>
    </source>
</evidence>
<feature type="transmembrane region" description="Helical" evidence="9">
    <location>
        <begin position="71"/>
        <end position="90"/>
    </location>
</feature>
<dbReference type="SFLD" id="SFLDG01168">
    <property type="entry name" value="Ferric_reductase_subgroup_(FRE"/>
    <property type="match status" value="1"/>
</dbReference>
<gene>
    <name evidence="12" type="ORF">BKCO1_2700088</name>
</gene>
<dbReference type="SFLD" id="SFLDS00052">
    <property type="entry name" value="Ferric_Reductase_Domain"/>
    <property type="match status" value="1"/>
</dbReference>
<dbReference type="InterPro" id="IPR013121">
    <property type="entry name" value="Fe_red_NAD-bd_6"/>
</dbReference>
<feature type="transmembrane region" description="Helical" evidence="9">
    <location>
        <begin position="175"/>
        <end position="195"/>
    </location>
</feature>
<comment type="caution">
    <text evidence="12">The sequence shown here is derived from an EMBL/GenBank/DDBJ whole genome shotgun (WGS) entry which is preliminary data.</text>
</comment>
<dbReference type="GeneID" id="31013883"/>
<evidence type="ECO:0000256" key="1">
    <source>
        <dbReference type="ARBA" id="ARBA00004141"/>
    </source>
</evidence>
<dbReference type="Gene3D" id="3.40.50.80">
    <property type="entry name" value="Nucleotide-binding domain of ferredoxin-NADP reductase (FNR) module"/>
    <property type="match status" value="1"/>
</dbReference>
<dbReference type="AlphaFoldDB" id="A0A1J9S1A4"/>
<dbReference type="GO" id="GO:0006879">
    <property type="term" value="P:intracellular iron ion homeostasis"/>
    <property type="evidence" value="ECO:0007669"/>
    <property type="project" value="TreeGrafter"/>
</dbReference>
<dbReference type="Proteomes" id="UP000183809">
    <property type="component" value="Unassembled WGS sequence"/>
</dbReference>
<dbReference type="InterPro" id="IPR013130">
    <property type="entry name" value="Fe3_Rdtase_TM_dom"/>
</dbReference>
<comment type="subcellular location">
    <subcellularLocation>
        <location evidence="1">Membrane</location>
        <topology evidence="1">Multi-pass membrane protein</topology>
    </subcellularLocation>
</comment>
<feature type="chain" id="PRO_5013154044" evidence="10">
    <location>
        <begin position="18"/>
        <end position="713"/>
    </location>
</feature>
<dbReference type="OrthoDB" id="17725at2759"/>
<name>A0A1J9S1A4_9PEZI</name>